<proteinExistence type="predicted"/>
<feature type="transmembrane region" description="Helical" evidence="1">
    <location>
        <begin position="491"/>
        <end position="512"/>
    </location>
</feature>
<dbReference type="KEGG" id="pbj:VN24_04730"/>
<dbReference type="Pfam" id="PF14351">
    <property type="entry name" value="DUF4401"/>
    <property type="match status" value="1"/>
</dbReference>
<feature type="transmembrane region" description="Helical" evidence="1">
    <location>
        <begin position="98"/>
        <end position="115"/>
    </location>
</feature>
<dbReference type="AlphaFoldDB" id="A0A0D5NGD6"/>
<organism evidence="4 5">
    <name type="scientific">Paenibacillus beijingensis</name>
    <dbReference type="NCBI Taxonomy" id="1126833"/>
    <lineage>
        <taxon>Bacteria</taxon>
        <taxon>Bacillati</taxon>
        <taxon>Bacillota</taxon>
        <taxon>Bacilli</taxon>
        <taxon>Bacillales</taxon>
        <taxon>Paenibacillaceae</taxon>
        <taxon>Paenibacillus</taxon>
    </lineage>
</organism>
<dbReference type="InterPro" id="IPR018677">
    <property type="entry name" value="DUF2157"/>
</dbReference>
<dbReference type="HOGENOM" id="CLU_364029_0_0_9"/>
<feature type="transmembrane region" description="Helical" evidence="1">
    <location>
        <begin position="311"/>
        <end position="336"/>
    </location>
</feature>
<gene>
    <name evidence="4" type="ORF">VN24_04730</name>
</gene>
<dbReference type="OrthoDB" id="4868247at2"/>
<evidence type="ECO:0000259" key="2">
    <source>
        <dbReference type="Pfam" id="PF09925"/>
    </source>
</evidence>
<feature type="transmembrane region" description="Helical" evidence="1">
    <location>
        <begin position="230"/>
        <end position="248"/>
    </location>
</feature>
<feature type="transmembrane region" description="Helical" evidence="1">
    <location>
        <begin position="517"/>
        <end position="535"/>
    </location>
</feature>
<feature type="transmembrane region" description="Helical" evidence="1">
    <location>
        <begin position="39"/>
        <end position="56"/>
    </location>
</feature>
<feature type="transmembrane region" description="Helical" evidence="1">
    <location>
        <begin position="122"/>
        <end position="139"/>
    </location>
</feature>
<evidence type="ECO:0000313" key="4">
    <source>
        <dbReference type="EMBL" id="AJY74037.1"/>
    </source>
</evidence>
<reference evidence="4 5" key="1">
    <citation type="journal article" date="2015" name="J. Biotechnol.">
        <title>Complete genome sequence of Paenibacillus beijingensis 7188(T) (=DSM 24997(T)), a novel rhizobacterium from jujube garden soil.</title>
        <authorList>
            <person name="Kwak Y."/>
            <person name="Shin J.H."/>
        </authorList>
    </citation>
    <scope>NUCLEOTIDE SEQUENCE [LARGE SCALE GENOMIC DNA]</scope>
    <source>
        <strain evidence="4 5">DSM 24997</strain>
    </source>
</reference>
<sequence>MLRLNMIRMGFLLGVSLVLAAIIYFFAANWSGLDRIGKVIAAAGLVVLFYGTSLAFSKFRVMPEAHAFLSNTFLIGGCISFGVAAALLGQIYNSHADSYGLFLVWAIPALLLAWITRYHPFILLSYALIHLALWFYFFPTSLNIDYSDGKTMLIGGMFALINLILFVLAEMKRLAIAPLKFVSFIIFHISLLQLTNSFEFEDAGLVMNIPCAAAIGFGFYYFIRIRLNKMYVTLNALAASAFAVFKFVELANSYASSAFFVFGLVFVALLLTGNVLFFRYLNRLGAQPSEAGETTPDTASDDRSSDIVSKAVSTIVTVIGVIIGSISLVGLVLLVWENDNPQVVLYVLSLLFVTPMIVLNRLNPVIRYTLLTIGYIAGIVAVVWDDRLALSLLFLILSIAGWLRLQGTIPHFFTYALLNLNIGIIFSQVLETSDREYVYAILLLAILNAALYASRSRLPEGPLKTQLKTSGLFFTLLFLFWLTFFDDIFPYSYAFFNVVYFGAVTLLLFLFLRRSQAADAAISLAFWFVFIAFKYYDLLWSLLDKSVTLAVLGIVTLTVTYIIARRTGTDGENGERGSFMRQSPVLIALVVILQLAFLGYQTAKSESLLANGVSIKLEMAPLDPRSLLQGDYVLLNYVISTPPDSAAKELANRSSRSKVKVVLAPDQRGVHVFNRLYKSGEALEEGEVVINGKLSSSFSIHYGIETYFVPEGTGIETQRDARFAYIRIGAGGDALLERLAKQ</sequence>
<feature type="transmembrane region" description="Helical" evidence="1">
    <location>
        <begin position="388"/>
        <end position="405"/>
    </location>
</feature>
<dbReference type="EMBL" id="CP011058">
    <property type="protein sequence ID" value="AJY74037.1"/>
    <property type="molecule type" value="Genomic_DNA"/>
</dbReference>
<dbReference type="STRING" id="1126833.VN24_04730"/>
<feature type="transmembrane region" description="Helical" evidence="1">
    <location>
        <begin position="7"/>
        <end position="27"/>
    </location>
</feature>
<dbReference type="Pfam" id="PF14345">
    <property type="entry name" value="GDYXXLXY"/>
    <property type="match status" value="1"/>
</dbReference>
<feature type="transmembrane region" description="Helical" evidence="1">
    <location>
        <begin position="585"/>
        <end position="603"/>
    </location>
</feature>
<name>A0A0D5NGD6_9BACL</name>
<feature type="transmembrane region" description="Helical" evidence="1">
    <location>
        <begin position="547"/>
        <end position="564"/>
    </location>
</feature>
<feature type="transmembrane region" description="Helical" evidence="1">
    <location>
        <begin position="68"/>
        <end position="92"/>
    </location>
</feature>
<keyword evidence="5" id="KW-1185">Reference proteome</keyword>
<feature type="transmembrane region" description="Helical" evidence="1">
    <location>
        <begin position="436"/>
        <end position="454"/>
    </location>
</feature>
<evidence type="ECO:0000256" key="1">
    <source>
        <dbReference type="SAM" id="Phobius"/>
    </source>
</evidence>
<dbReference type="RefSeq" id="WP_045669473.1">
    <property type="nucleotide sequence ID" value="NZ_CP011058.1"/>
</dbReference>
<evidence type="ECO:0000259" key="3">
    <source>
        <dbReference type="Pfam" id="PF14351"/>
    </source>
</evidence>
<feature type="transmembrane region" description="Helical" evidence="1">
    <location>
        <begin position="204"/>
        <end position="223"/>
    </location>
</feature>
<protein>
    <submittedName>
        <fullName evidence="4">Uncharacterized protein</fullName>
    </submittedName>
</protein>
<feature type="domain" description="DUF2157" evidence="2">
    <location>
        <begin position="11"/>
        <end position="120"/>
    </location>
</feature>
<dbReference type="InterPro" id="IPR025833">
    <property type="entry name" value="GDYXXLXY"/>
</dbReference>
<feature type="domain" description="DUF4401" evidence="3">
    <location>
        <begin position="494"/>
        <end position="565"/>
    </location>
</feature>
<reference evidence="5" key="2">
    <citation type="submission" date="2015-03" db="EMBL/GenBank/DDBJ databases">
        <title>Genome sequence of Paenibacillus beijingensis strain DSM 24997T.</title>
        <authorList>
            <person name="Kwak Y."/>
            <person name="Shin J.-H."/>
        </authorList>
    </citation>
    <scope>NUCLEOTIDE SEQUENCE [LARGE SCALE GENOMIC DNA]</scope>
    <source>
        <strain evidence="5">DSM 24997</strain>
    </source>
</reference>
<feature type="transmembrane region" description="Helical" evidence="1">
    <location>
        <begin position="254"/>
        <end position="278"/>
    </location>
</feature>
<feature type="transmembrane region" description="Helical" evidence="1">
    <location>
        <begin position="412"/>
        <end position="430"/>
    </location>
</feature>
<evidence type="ECO:0000313" key="5">
    <source>
        <dbReference type="Proteomes" id="UP000032633"/>
    </source>
</evidence>
<dbReference type="InterPro" id="IPR025513">
    <property type="entry name" value="DUF4401"/>
</dbReference>
<dbReference type="Pfam" id="PF09925">
    <property type="entry name" value="DUF2157"/>
    <property type="match status" value="1"/>
</dbReference>
<feature type="transmembrane region" description="Helical" evidence="1">
    <location>
        <begin position="342"/>
        <end position="358"/>
    </location>
</feature>
<keyword evidence="1" id="KW-1133">Transmembrane helix</keyword>
<feature type="transmembrane region" description="Helical" evidence="1">
    <location>
        <begin position="151"/>
        <end position="169"/>
    </location>
</feature>
<feature type="transmembrane region" description="Helical" evidence="1">
    <location>
        <begin position="181"/>
        <end position="198"/>
    </location>
</feature>
<dbReference type="Proteomes" id="UP000032633">
    <property type="component" value="Chromosome"/>
</dbReference>
<feature type="transmembrane region" description="Helical" evidence="1">
    <location>
        <begin position="466"/>
        <end position="485"/>
    </location>
</feature>
<feature type="transmembrane region" description="Helical" evidence="1">
    <location>
        <begin position="365"/>
        <end position="382"/>
    </location>
</feature>
<keyword evidence="1" id="KW-0472">Membrane</keyword>
<dbReference type="PATRIC" id="fig|1126833.4.peg.1046"/>
<keyword evidence="1" id="KW-0812">Transmembrane</keyword>
<accession>A0A0D5NGD6</accession>